<dbReference type="PANTHER" id="PTHR43401:SF2">
    <property type="entry name" value="L-THREONINE 3-DEHYDROGENASE"/>
    <property type="match status" value="1"/>
</dbReference>
<evidence type="ECO:0000256" key="3">
    <source>
        <dbReference type="ARBA" id="ARBA00023002"/>
    </source>
</evidence>
<accession>A0ABU4HKS0</accession>
<dbReference type="InterPro" id="IPR013154">
    <property type="entry name" value="ADH-like_N"/>
</dbReference>
<keyword evidence="2 4" id="KW-0862">Zinc</keyword>
<feature type="domain" description="Alcohol dehydrogenase-like C-terminal" evidence="5">
    <location>
        <begin position="175"/>
        <end position="295"/>
    </location>
</feature>
<dbReference type="EMBL" id="JAWSTH010000010">
    <property type="protein sequence ID" value="MDW5593904.1"/>
    <property type="molecule type" value="Genomic_DNA"/>
</dbReference>
<comment type="similarity">
    <text evidence="4">Belongs to the zinc-containing alcohol dehydrogenase family.</text>
</comment>
<dbReference type="Gene3D" id="3.40.50.720">
    <property type="entry name" value="NAD(P)-binding Rossmann-like Domain"/>
    <property type="match status" value="1"/>
</dbReference>
<dbReference type="SUPFAM" id="SSF50129">
    <property type="entry name" value="GroES-like"/>
    <property type="match status" value="1"/>
</dbReference>
<dbReference type="PANTHER" id="PTHR43401">
    <property type="entry name" value="L-THREONINE 3-DEHYDROGENASE"/>
    <property type="match status" value="1"/>
</dbReference>
<comment type="cofactor">
    <cofactor evidence="4">
        <name>Zn(2+)</name>
        <dbReference type="ChEBI" id="CHEBI:29105"/>
    </cofactor>
</comment>
<organism evidence="7 8">
    <name type="scientific">Conexibacter stalactiti</name>
    <dbReference type="NCBI Taxonomy" id="1940611"/>
    <lineage>
        <taxon>Bacteria</taxon>
        <taxon>Bacillati</taxon>
        <taxon>Actinomycetota</taxon>
        <taxon>Thermoleophilia</taxon>
        <taxon>Solirubrobacterales</taxon>
        <taxon>Conexibacteraceae</taxon>
        <taxon>Conexibacter</taxon>
    </lineage>
</organism>
<name>A0ABU4HKS0_9ACTN</name>
<protein>
    <submittedName>
        <fullName evidence="7">Alcohol dehydrogenase catalytic domain-containing protein</fullName>
    </submittedName>
</protein>
<gene>
    <name evidence="7" type="ORF">R7226_06135</name>
</gene>
<dbReference type="RefSeq" id="WP_318596163.1">
    <property type="nucleotide sequence ID" value="NZ_JAWSTH010000010.1"/>
</dbReference>
<dbReference type="InterPro" id="IPR002328">
    <property type="entry name" value="ADH_Zn_CS"/>
</dbReference>
<evidence type="ECO:0000256" key="4">
    <source>
        <dbReference type="RuleBase" id="RU361277"/>
    </source>
</evidence>
<dbReference type="InterPro" id="IPR011032">
    <property type="entry name" value="GroES-like_sf"/>
</dbReference>
<dbReference type="InterPro" id="IPR050129">
    <property type="entry name" value="Zn_alcohol_dh"/>
</dbReference>
<evidence type="ECO:0000256" key="2">
    <source>
        <dbReference type="ARBA" id="ARBA00022833"/>
    </source>
</evidence>
<dbReference type="Gene3D" id="3.90.180.10">
    <property type="entry name" value="Medium-chain alcohol dehydrogenases, catalytic domain"/>
    <property type="match status" value="1"/>
</dbReference>
<comment type="caution">
    <text evidence="7">The sequence shown here is derived from an EMBL/GenBank/DDBJ whole genome shotgun (WGS) entry which is preliminary data.</text>
</comment>
<keyword evidence="1 4" id="KW-0479">Metal-binding</keyword>
<dbReference type="SUPFAM" id="SSF51735">
    <property type="entry name" value="NAD(P)-binding Rossmann-fold domains"/>
    <property type="match status" value="1"/>
</dbReference>
<dbReference type="Pfam" id="PF00107">
    <property type="entry name" value="ADH_zinc_N"/>
    <property type="match status" value="1"/>
</dbReference>
<evidence type="ECO:0000259" key="6">
    <source>
        <dbReference type="Pfam" id="PF08240"/>
    </source>
</evidence>
<proteinExistence type="inferred from homology"/>
<evidence type="ECO:0000313" key="7">
    <source>
        <dbReference type="EMBL" id="MDW5593904.1"/>
    </source>
</evidence>
<keyword evidence="3" id="KW-0560">Oxidoreductase</keyword>
<dbReference type="InterPro" id="IPR013149">
    <property type="entry name" value="ADH-like_C"/>
</dbReference>
<reference evidence="8" key="1">
    <citation type="submission" date="2023-07" db="EMBL/GenBank/DDBJ databases">
        <title>Conexibacter stalactiti sp. nov., isolated from stalactites in a lava cave and emended description of the genus Conexibacter.</title>
        <authorList>
            <person name="Lee S.D."/>
        </authorList>
    </citation>
    <scope>NUCLEOTIDE SEQUENCE [LARGE SCALE GENOMIC DNA]</scope>
    <source>
        <strain evidence="8">KCTC 39840</strain>
    </source>
</reference>
<feature type="domain" description="Alcohol dehydrogenase-like N-terminal" evidence="6">
    <location>
        <begin position="29"/>
        <end position="136"/>
    </location>
</feature>
<evidence type="ECO:0000313" key="8">
    <source>
        <dbReference type="Proteomes" id="UP001284601"/>
    </source>
</evidence>
<dbReference type="Pfam" id="PF08240">
    <property type="entry name" value="ADH_N"/>
    <property type="match status" value="1"/>
</dbReference>
<sequence>MSATAMETWSWTGSAAVAAGRAAVPVPGHGELLLHVRAVGICGTDLHIIDGAIETVAAPAPLGHELAGVVVAVGDGVALPVGTRCCVDPMVACGRCDPCRTGTPQHCAEGDELGVTTAGAWQEYLVVPERNCYPIADTVSFAEACQAEPLHVVLGALDRLMPRAGEPALVLGDGPTGLYFARLLRAAGCRPVTLAGATGERLAIARRWGIEEVVDVRAAPLDPERRWGLIVEAVGRGETIRQAIALSAPGARISLFGLPTEEVPLDLWRVVTTEVSLLGGSNAPHVWPRVVRLLSDGTAGVADVISERLPFAQLPAALDRARAGAVKVVVER</sequence>
<reference evidence="7 8" key="2">
    <citation type="submission" date="2023-10" db="EMBL/GenBank/DDBJ databases">
        <authorList>
            <person name="Han X.F."/>
        </authorList>
    </citation>
    <scope>NUCLEOTIDE SEQUENCE [LARGE SCALE GENOMIC DNA]</scope>
    <source>
        <strain evidence="7 8">KCTC 39840</strain>
    </source>
</reference>
<dbReference type="PROSITE" id="PS00059">
    <property type="entry name" value="ADH_ZINC"/>
    <property type="match status" value="1"/>
</dbReference>
<evidence type="ECO:0000256" key="1">
    <source>
        <dbReference type="ARBA" id="ARBA00022723"/>
    </source>
</evidence>
<dbReference type="InterPro" id="IPR036291">
    <property type="entry name" value="NAD(P)-bd_dom_sf"/>
</dbReference>
<keyword evidence="8" id="KW-1185">Reference proteome</keyword>
<evidence type="ECO:0000259" key="5">
    <source>
        <dbReference type="Pfam" id="PF00107"/>
    </source>
</evidence>
<dbReference type="Proteomes" id="UP001284601">
    <property type="component" value="Unassembled WGS sequence"/>
</dbReference>